<keyword evidence="1" id="KW-0472">Membrane</keyword>
<dbReference type="AlphaFoldDB" id="A0AAU9XW74"/>
<gene>
    <name evidence="3" type="ORF">PMEA_00030141</name>
</gene>
<feature type="transmembrane region" description="Helical" evidence="1">
    <location>
        <begin position="35"/>
        <end position="59"/>
    </location>
</feature>
<proteinExistence type="predicted"/>
<evidence type="ECO:0000256" key="2">
    <source>
        <dbReference type="SAM" id="SignalP"/>
    </source>
</evidence>
<keyword evidence="1" id="KW-1133">Transmembrane helix</keyword>
<evidence type="ECO:0000313" key="4">
    <source>
        <dbReference type="Proteomes" id="UP001159428"/>
    </source>
</evidence>
<dbReference type="Proteomes" id="UP001159428">
    <property type="component" value="Unassembled WGS sequence"/>
</dbReference>
<organism evidence="3 4">
    <name type="scientific">Pocillopora meandrina</name>
    <dbReference type="NCBI Taxonomy" id="46732"/>
    <lineage>
        <taxon>Eukaryota</taxon>
        <taxon>Metazoa</taxon>
        <taxon>Cnidaria</taxon>
        <taxon>Anthozoa</taxon>
        <taxon>Hexacorallia</taxon>
        <taxon>Scleractinia</taxon>
        <taxon>Astrocoeniina</taxon>
        <taxon>Pocilloporidae</taxon>
        <taxon>Pocillopora</taxon>
    </lineage>
</organism>
<keyword evidence="1" id="KW-0812">Transmembrane</keyword>
<keyword evidence="2" id="KW-0732">Signal</keyword>
<accession>A0AAU9XW74</accession>
<dbReference type="EMBL" id="CALNXJ010000065">
    <property type="protein sequence ID" value="CAH3157754.1"/>
    <property type="molecule type" value="Genomic_DNA"/>
</dbReference>
<feature type="signal peptide" evidence="2">
    <location>
        <begin position="1"/>
        <end position="25"/>
    </location>
</feature>
<protein>
    <submittedName>
        <fullName evidence="3">Uncharacterized protein</fullName>
    </submittedName>
</protein>
<comment type="caution">
    <text evidence="3">The sequence shown here is derived from an EMBL/GenBank/DDBJ whole genome shotgun (WGS) entry which is preliminary data.</text>
</comment>
<evidence type="ECO:0000313" key="3">
    <source>
        <dbReference type="EMBL" id="CAH3157754.1"/>
    </source>
</evidence>
<evidence type="ECO:0000256" key="1">
    <source>
        <dbReference type="SAM" id="Phobius"/>
    </source>
</evidence>
<feature type="chain" id="PRO_5043807236" evidence="2">
    <location>
        <begin position="26"/>
        <end position="221"/>
    </location>
</feature>
<name>A0AAU9XW74_9CNID</name>
<sequence>MMRRTSSGIIWLCLLSSVWLPFTKGASEYIINEKYDAILVDCAIAFLVLAIIFLVLLLITSVFIYRRMDDGDESLGNTRYQVSYRDSEPGNTRDITSPFYGHSIYTRRTTTNMYLPGRRDNASVIGVDGKPVKNMAYENQAAAMEIEGKSFRDSPPAEKGQKDSMMSEKRIGAMATFENAAYGSVEEKQSKEHTYETIHNVSTQRYATTRLSFPKKVTSDL</sequence>
<keyword evidence="4" id="KW-1185">Reference proteome</keyword>
<reference evidence="3 4" key="1">
    <citation type="submission" date="2022-05" db="EMBL/GenBank/DDBJ databases">
        <authorList>
            <consortium name="Genoscope - CEA"/>
            <person name="William W."/>
        </authorList>
    </citation>
    <scope>NUCLEOTIDE SEQUENCE [LARGE SCALE GENOMIC DNA]</scope>
</reference>